<name>A0ABR2ZAU1_9AGAR</name>
<proteinExistence type="predicted"/>
<organism evidence="2 3">
    <name type="scientific">Marasmius tenuissimus</name>
    <dbReference type="NCBI Taxonomy" id="585030"/>
    <lineage>
        <taxon>Eukaryota</taxon>
        <taxon>Fungi</taxon>
        <taxon>Dikarya</taxon>
        <taxon>Basidiomycota</taxon>
        <taxon>Agaricomycotina</taxon>
        <taxon>Agaricomycetes</taxon>
        <taxon>Agaricomycetidae</taxon>
        <taxon>Agaricales</taxon>
        <taxon>Marasmiineae</taxon>
        <taxon>Marasmiaceae</taxon>
        <taxon>Marasmius</taxon>
    </lineage>
</organism>
<dbReference type="Proteomes" id="UP001437256">
    <property type="component" value="Unassembled WGS sequence"/>
</dbReference>
<feature type="region of interest" description="Disordered" evidence="1">
    <location>
        <begin position="175"/>
        <end position="212"/>
    </location>
</feature>
<accession>A0ABR2ZAU1</accession>
<evidence type="ECO:0000313" key="3">
    <source>
        <dbReference type="Proteomes" id="UP001437256"/>
    </source>
</evidence>
<comment type="caution">
    <text evidence="2">The sequence shown here is derived from an EMBL/GenBank/DDBJ whole genome shotgun (WGS) entry which is preliminary data.</text>
</comment>
<protein>
    <recommendedName>
        <fullName evidence="4">Extracellular mutant protein 11 C-terminal domain-containing protein</fullName>
    </recommendedName>
</protein>
<keyword evidence="3" id="KW-1185">Reference proteome</keyword>
<dbReference type="EMBL" id="JBBXMP010000276">
    <property type="protein sequence ID" value="KAL0058776.1"/>
    <property type="molecule type" value="Genomic_DNA"/>
</dbReference>
<evidence type="ECO:0008006" key="4">
    <source>
        <dbReference type="Google" id="ProtNLM"/>
    </source>
</evidence>
<gene>
    <name evidence="2" type="ORF">AAF712_014513</name>
</gene>
<feature type="compositionally biased region" description="Polar residues" evidence="1">
    <location>
        <begin position="147"/>
        <end position="157"/>
    </location>
</feature>
<feature type="compositionally biased region" description="Polar residues" evidence="1">
    <location>
        <begin position="13"/>
        <end position="43"/>
    </location>
</feature>
<feature type="region of interest" description="Disordered" evidence="1">
    <location>
        <begin position="1"/>
        <end position="157"/>
    </location>
</feature>
<reference evidence="2 3" key="1">
    <citation type="submission" date="2024-05" db="EMBL/GenBank/DDBJ databases">
        <title>A draft genome resource for the thread blight pathogen Marasmius tenuissimus strain MS-2.</title>
        <authorList>
            <person name="Yulfo-Soto G.E."/>
            <person name="Baruah I.K."/>
            <person name="Amoako-Attah I."/>
            <person name="Bukari Y."/>
            <person name="Meinhardt L.W."/>
            <person name="Bailey B.A."/>
            <person name="Cohen S.P."/>
        </authorList>
    </citation>
    <scope>NUCLEOTIDE SEQUENCE [LARGE SCALE GENOMIC DNA]</scope>
    <source>
        <strain evidence="2 3">MS-2</strain>
    </source>
</reference>
<sequence>MSARTPFIPGGSRPSSRVAQKNDQNGDPAISQQVVTGQFTPDLNSPLHRTDASSKAQSIQNPPEKPSSASKPLNLNGFMKKSGPNQAPVHSPSRQTNLTRSRRDNPPADSHSTENTLARRDPAGNSSFNLITPVPRIANHSHPIPNSPESVFNTSTSASRQLAAESENFKLNVSLSKGMPPQRVPVEENPTLPGLIPRNRSKRLRPDEDQDQDQDLMYLGSTTGAAPTVGKRYKPQMQQLDNPSEADYMRHSFSPQPFSSPVGPSHSGSDYLTSPKGANMYHQQNGEAHPGNLLPGSQNRPPNFDGNSLDRLLGCQTNAYVEDHMERYQQMATKWQECTMEEWMKGAEEIMGKYSKVLDFVKQHMESKLKLFASFDNRVDNHKTVLEERAKVLKGARQKLVSNSQTLLGGGAISL</sequence>
<evidence type="ECO:0000256" key="1">
    <source>
        <dbReference type="SAM" id="MobiDB-lite"/>
    </source>
</evidence>
<feature type="region of interest" description="Disordered" evidence="1">
    <location>
        <begin position="248"/>
        <end position="306"/>
    </location>
</feature>
<evidence type="ECO:0000313" key="2">
    <source>
        <dbReference type="EMBL" id="KAL0058776.1"/>
    </source>
</evidence>
<feature type="compositionally biased region" description="Polar residues" evidence="1">
    <location>
        <begin position="53"/>
        <end position="73"/>
    </location>
</feature>